<reference evidence="11 12" key="1">
    <citation type="submission" date="2019-01" db="EMBL/GenBank/DDBJ databases">
        <authorList>
            <consortium name="Pathogen Informatics"/>
        </authorList>
    </citation>
    <scope>NUCLEOTIDE SEQUENCE [LARGE SCALE GENOMIC DNA]</scope>
    <source>
        <strain evidence="11 12">NCTC10184</strain>
    </source>
</reference>
<keyword evidence="5 8" id="KW-0648">Protein biosynthesis</keyword>
<dbReference type="CDD" id="cd03692">
    <property type="entry name" value="mtIF2_IVc"/>
    <property type="match status" value="1"/>
</dbReference>
<dbReference type="InterPro" id="IPR044145">
    <property type="entry name" value="IF2_II"/>
</dbReference>
<gene>
    <name evidence="8 11" type="primary">infB</name>
    <name evidence="11" type="ORF">NCTC10184_00568</name>
</gene>
<dbReference type="EMBL" id="LR215043">
    <property type="protein sequence ID" value="VEU78326.1"/>
    <property type="molecule type" value="Genomic_DNA"/>
</dbReference>
<dbReference type="AlphaFoldDB" id="A0A449BAV5"/>
<dbReference type="InterPro" id="IPR006847">
    <property type="entry name" value="IF2_N"/>
</dbReference>
<dbReference type="OrthoDB" id="9811804at2"/>
<dbReference type="FunFam" id="2.40.30.10:FF:000008">
    <property type="entry name" value="Translation initiation factor IF-2"/>
    <property type="match status" value="1"/>
</dbReference>
<feature type="binding site" evidence="8">
    <location>
        <begin position="219"/>
        <end position="222"/>
    </location>
    <ligand>
        <name>GTP</name>
        <dbReference type="ChEBI" id="CHEBI:37565"/>
    </ligand>
</feature>
<evidence type="ECO:0000256" key="2">
    <source>
        <dbReference type="ARBA" id="ARBA00020675"/>
    </source>
</evidence>
<dbReference type="InterPro" id="IPR000795">
    <property type="entry name" value="T_Tr_GTP-bd_dom"/>
</dbReference>
<evidence type="ECO:0000256" key="5">
    <source>
        <dbReference type="ARBA" id="ARBA00022917"/>
    </source>
</evidence>
<dbReference type="SUPFAM" id="SSF52156">
    <property type="entry name" value="Initiation factor IF2/eIF5b, domain 3"/>
    <property type="match status" value="1"/>
</dbReference>
<dbReference type="GO" id="GO:0003924">
    <property type="term" value="F:GTPase activity"/>
    <property type="evidence" value="ECO:0007669"/>
    <property type="project" value="UniProtKB-UniRule"/>
</dbReference>
<dbReference type="GO" id="GO:0003743">
    <property type="term" value="F:translation initiation factor activity"/>
    <property type="evidence" value="ECO:0007669"/>
    <property type="project" value="UniProtKB-UniRule"/>
</dbReference>
<evidence type="ECO:0000313" key="11">
    <source>
        <dbReference type="EMBL" id="VEU78326.1"/>
    </source>
</evidence>
<protein>
    <recommendedName>
        <fullName evidence="2 8">Translation initiation factor IF-2</fullName>
    </recommendedName>
</protein>
<feature type="binding site" evidence="8">
    <location>
        <begin position="119"/>
        <end position="126"/>
    </location>
    <ligand>
        <name>GTP</name>
        <dbReference type="ChEBI" id="CHEBI:37565"/>
    </ligand>
</feature>
<evidence type="ECO:0000256" key="1">
    <source>
        <dbReference type="ARBA" id="ARBA00007733"/>
    </source>
</evidence>
<evidence type="ECO:0000256" key="3">
    <source>
        <dbReference type="ARBA" id="ARBA00022540"/>
    </source>
</evidence>
<evidence type="ECO:0000259" key="10">
    <source>
        <dbReference type="PROSITE" id="PS51722"/>
    </source>
</evidence>
<accession>A0A449BAV5</accession>
<name>A0A449BAV5_9BACT</name>
<dbReference type="HAMAP" id="MF_00100_B">
    <property type="entry name" value="IF_2_B"/>
    <property type="match status" value="1"/>
</dbReference>
<evidence type="ECO:0000256" key="7">
    <source>
        <dbReference type="ARBA" id="ARBA00025162"/>
    </source>
</evidence>
<feature type="binding site" evidence="8">
    <location>
        <begin position="165"/>
        <end position="169"/>
    </location>
    <ligand>
        <name>GTP</name>
        <dbReference type="ChEBI" id="CHEBI:37565"/>
    </ligand>
</feature>
<dbReference type="Gene3D" id="3.40.50.300">
    <property type="entry name" value="P-loop containing nucleotide triphosphate hydrolases"/>
    <property type="match status" value="1"/>
</dbReference>
<dbReference type="InterPro" id="IPR036925">
    <property type="entry name" value="TIF_IF2_dom3_sf"/>
</dbReference>
<dbReference type="GO" id="GO:0005829">
    <property type="term" value="C:cytosol"/>
    <property type="evidence" value="ECO:0007669"/>
    <property type="project" value="TreeGrafter"/>
</dbReference>
<comment type="similarity">
    <text evidence="1 8 9">Belongs to the TRAFAC class translation factor GTPase superfamily. Classic translation factor GTPase family. IF-2 subfamily.</text>
</comment>
<dbReference type="RefSeq" id="WP_129623155.1">
    <property type="nucleotide sequence ID" value="NZ_LR215043.1"/>
</dbReference>
<dbReference type="PROSITE" id="PS51722">
    <property type="entry name" value="G_TR_2"/>
    <property type="match status" value="1"/>
</dbReference>
<dbReference type="Pfam" id="PF22042">
    <property type="entry name" value="EF-G_D2"/>
    <property type="match status" value="1"/>
</dbReference>
<dbReference type="NCBIfam" id="TIGR00487">
    <property type="entry name" value="IF-2"/>
    <property type="match status" value="1"/>
</dbReference>
<comment type="subcellular location">
    <subcellularLocation>
        <location evidence="8">Cytoplasm</location>
    </subcellularLocation>
</comment>
<dbReference type="InterPro" id="IPR005225">
    <property type="entry name" value="Small_GTP-bd"/>
</dbReference>
<dbReference type="PANTHER" id="PTHR43381">
    <property type="entry name" value="TRANSLATION INITIATION FACTOR IF-2-RELATED"/>
    <property type="match status" value="1"/>
</dbReference>
<keyword evidence="4 8" id="KW-0547">Nucleotide-binding</keyword>
<dbReference type="Gene3D" id="2.40.30.10">
    <property type="entry name" value="Translation factors"/>
    <property type="match status" value="2"/>
</dbReference>
<dbReference type="InterPro" id="IPR015760">
    <property type="entry name" value="TIF_IF2"/>
</dbReference>
<feature type="region of interest" description="G-domain" evidence="8">
    <location>
        <begin position="113"/>
        <end position="261"/>
    </location>
</feature>
<dbReference type="Pfam" id="PF00009">
    <property type="entry name" value="GTP_EFTU"/>
    <property type="match status" value="1"/>
</dbReference>
<evidence type="ECO:0000256" key="6">
    <source>
        <dbReference type="ARBA" id="ARBA00023134"/>
    </source>
</evidence>
<keyword evidence="8" id="KW-0963">Cytoplasm</keyword>
<dbReference type="GO" id="GO:0005525">
    <property type="term" value="F:GTP binding"/>
    <property type="evidence" value="ECO:0007669"/>
    <property type="project" value="UniProtKB-KW"/>
</dbReference>
<dbReference type="InterPro" id="IPR027417">
    <property type="entry name" value="P-loop_NTPase"/>
</dbReference>
<evidence type="ECO:0000313" key="12">
    <source>
        <dbReference type="Proteomes" id="UP000290876"/>
    </source>
</evidence>
<dbReference type="SUPFAM" id="SSF50447">
    <property type="entry name" value="Translation proteins"/>
    <property type="match status" value="2"/>
</dbReference>
<dbReference type="InterPro" id="IPR000178">
    <property type="entry name" value="TF_IF2_bacterial-like"/>
</dbReference>
<dbReference type="CDD" id="cd01887">
    <property type="entry name" value="IF2_eIF5B"/>
    <property type="match status" value="1"/>
</dbReference>
<dbReference type="CDD" id="cd03702">
    <property type="entry name" value="IF2_mtIF2_II"/>
    <property type="match status" value="1"/>
</dbReference>
<sequence>MSKIKRLSNTEAVKAQLSNTKTEVKNGVFIFTNKMPLGEFANKIKLSANELIKYFMLKRKMYQINHVLEEEEIAEVCMEHGLDFRKEQNVDAGNFLNEVKFEDDPKLLTKRPPVVTVMGHVDHGKTTLVDYIRKTKVAQSESSGITQHTGAYQASHQNNKITFIDTPGHEAFSQMRSRGAKITDLIILVVAADDGVMPQTKEAIQLALDLNVPVVVFVNKMDKPNKNIDKIKNELLAAGLVTEEYGGNVPMIYGSAKLGDGVDSLLEQILLSTDILELKANKNRYPYGTVVESKIDRGVGATATLLIESGTLYRGDFIVAGSAYGRVKNLISSSTGQAIEEATPGMPVVITGLNVAPFAGERFIAFEDEKFAKKLAQEKAQIDKNKLLFNKSSQPQNGDETRKIINIIIRSDVQGTAEALREALHDMHNDEAVIHVLSAQAGEVSNNDLLIAQTSNALVINFNQKPSVNIKQSAKQLKVKLAYYNVLFKATEDMQALLDAQRTVVYEEKKIGTAVVIKLFKYSKVGIIAGCMMEDGVVKAHSKVKVLRRKKIVHDGVIDSLRRELNDVKEVETGKDFGTHIHKFDGVQLDDILEFYEDVPVPFKSSAKK</sequence>
<dbReference type="Proteomes" id="UP000290876">
    <property type="component" value="Chromosome"/>
</dbReference>
<organism evidence="11 12">
    <name type="scientific">Mycoplasmopsis columbinasalis</name>
    <dbReference type="NCBI Taxonomy" id="114880"/>
    <lineage>
        <taxon>Bacteria</taxon>
        <taxon>Bacillati</taxon>
        <taxon>Mycoplasmatota</taxon>
        <taxon>Mycoplasmoidales</taxon>
        <taxon>Metamycoplasmataceae</taxon>
        <taxon>Mycoplasmopsis</taxon>
    </lineage>
</organism>
<evidence type="ECO:0000256" key="9">
    <source>
        <dbReference type="RuleBase" id="RU000644"/>
    </source>
</evidence>
<keyword evidence="12" id="KW-1185">Reference proteome</keyword>
<dbReference type="FunFam" id="3.40.50.10050:FF:000001">
    <property type="entry name" value="Translation initiation factor IF-2"/>
    <property type="match status" value="1"/>
</dbReference>
<dbReference type="InterPro" id="IPR009000">
    <property type="entry name" value="Transl_B-barrel_sf"/>
</dbReference>
<dbReference type="KEGG" id="mcob:NCTC10184_00568"/>
<dbReference type="Gene3D" id="3.40.50.10050">
    <property type="entry name" value="Translation initiation factor IF- 2, domain 3"/>
    <property type="match status" value="1"/>
</dbReference>
<dbReference type="InterPro" id="IPR053905">
    <property type="entry name" value="EF-G-like_DII"/>
</dbReference>
<dbReference type="Pfam" id="PF11987">
    <property type="entry name" value="IF-2"/>
    <property type="match status" value="1"/>
</dbReference>
<evidence type="ECO:0000256" key="8">
    <source>
        <dbReference type="HAMAP-Rule" id="MF_00100"/>
    </source>
</evidence>
<evidence type="ECO:0000256" key="4">
    <source>
        <dbReference type="ARBA" id="ARBA00022741"/>
    </source>
</evidence>
<feature type="domain" description="Tr-type G" evidence="10">
    <location>
        <begin position="110"/>
        <end position="277"/>
    </location>
</feature>
<proteinExistence type="inferred from homology"/>
<keyword evidence="6 8" id="KW-0342">GTP-binding</keyword>
<dbReference type="InterPro" id="IPR023115">
    <property type="entry name" value="TIF_IF2_dom3"/>
</dbReference>
<dbReference type="PANTHER" id="PTHR43381:SF5">
    <property type="entry name" value="TR-TYPE G DOMAIN-CONTAINING PROTEIN"/>
    <property type="match status" value="1"/>
</dbReference>
<comment type="function">
    <text evidence="7 8 9">One of the essential components for the initiation of protein synthesis. Protects formylmethionyl-tRNA from spontaneous hydrolysis and promotes its binding to the 30S ribosomal subunits. Also involved in the hydrolysis of GTP during the formation of the 70S ribosomal complex.</text>
</comment>
<keyword evidence="3 8" id="KW-0396">Initiation factor</keyword>
<dbReference type="Pfam" id="PF04760">
    <property type="entry name" value="IF2_N"/>
    <property type="match status" value="1"/>
</dbReference>
<dbReference type="FunFam" id="3.40.50.300:FF:000019">
    <property type="entry name" value="Translation initiation factor IF-2"/>
    <property type="match status" value="1"/>
</dbReference>
<dbReference type="NCBIfam" id="TIGR00231">
    <property type="entry name" value="small_GTP"/>
    <property type="match status" value="1"/>
</dbReference>
<dbReference type="SUPFAM" id="SSF52540">
    <property type="entry name" value="P-loop containing nucleoside triphosphate hydrolases"/>
    <property type="match status" value="1"/>
</dbReference>